<gene>
    <name evidence="2" type="ORF">PR048_003835</name>
</gene>
<protein>
    <submittedName>
        <fullName evidence="2">Uncharacterized protein</fullName>
    </submittedName>
</protein>
<evidence type="ECO:0000313" key="3">
    <source>
        <dbReference type="Proteomes" id="UP001159363"/>
    </source>
</evidence>
<sequence>MVRQLEDLIVGEVVWISNLREYGKIEQIGPEPRSYIKCTSKVPTPYKEGKLVVSRGLCNPEINEMEKPVDVNREESDGQDDFKGFEMDKGTTQEHILKR</sequence>
<comment type="caution">
    <text evidence="2">The sequence shown here is derived from an EMBL/GenBank/DDBJ whole genome shotgun (WGS) entry which is preliminary data.</text>
</comment>
<keyword evidence="3" id="KW-1185">Reference proteome</keyword>
<accession>A0ABQ9IP63</accession>
<dbReference type="Proteomes" id="UP001159363">
    <property type="component" value="Chromosome 1"/>
</dbReference>
<name>A0ABQ9IP63_9NEOP</name>
<organism evidence="2 3">
    <name type="scientific">Dryococelus australis</name>
    <dbReference type="NCBI Taxonomy" id="614101"/>
    <lineage>
        <taxon>Eukaryota</taxon>
        <taxon>Metazoa</taxon>
        <taxon>Ecdysozoa</taxon>
        <taxon>Arthropoda</taxon>
        <taxon>Hexapoda</taxon>
        <taxon>Insecta</taxon>
        <taxon>Pterygota</taxon>
        <taxon>Neoptera</taxon>
        <taxon>Polyneoptera</taxon>
        <taxon>Phasmatodea</taxon>
        <taxon>Verophasmatodea</taxon>
        <taxon>Anareolatae</taxon>
        <taxon>Phasmatidae</taxon>
        <taxon>Eurycanthinae</taxon>
        <taxon>Dryococelus</taxon>
    </lineage>
</organism>
<dbReference type="EMBL" id="JARBHB010000001">
    <property type="protein sequence ID" value="KAJ8898475.1"/>
    <property type="molecule type" value="Genomic_DNA"/>
</dbReference>
<feature type="region of interest" description="Disordered" evidence="1">
    <location>
        <begin position="64"/>
        <end position="99"/>
    </location>
</feature>
<proteinExistence type="predicted"/>
<evidence type="ECO:0000256" key="1">
    <source>
        <dbReference type="SAM" id="MobiDB-lite"/>
    </source>
</evidence>
<reference evidence="2 3" key="1">
    <citation type="submission" date="2023-02" db="EMBL/GenBank/DDBJ databases">
        <title>LHISI_Scaffold_Assembly.</title>
        <authorList>
            <person name="Stuart O.P."/>
            <person name="Cleave R."/>
            <person name="Magrath M.J.L."/>
            <person name="Mikheyev A.S."/>
        </authorList>
    </citation>
    <scope>NUCLEOTIDE SEQUENCE [LARGE SCALE GENOMIC DNA]</scope>
    <source>
        <strain evidence="2">Daus_M_001</strain>
        <tissue evidence="2">Leg muscle</tissue>
    </source>
</reference>
<evidence type="ECO:0000313" key="2">
    <source>
        <dbReference type="EMBL" id="KAJ8898475.1"/>
    </source>
</evidence>